<dbReference type="Pfam" id="PF05175">
    <property type="entry name" value="MTS"/>
    <property type="match status" value="1"/>
</dbReference>
<dbReference type="SUPFAM" id="SSF53335">
    <property type="entry name" value="S-adenosyl-L-methionine-dependent methyltransferases"/>
    <property type="match status" value="1"/>
</dbReference>
<reference evidence="5 6" key="1">
    <citation type="submission" date="2017-02" db="EMBL/GenBank/DDBJ databases">
        <title>Draft genome sequence of Moraxella lincolnii CCUG 9405T type strain.</title>
        <authorList>
            <person name="Salva-Serra F."/>
            <person name="Engstrom-Jakobsson H."/>
            <person name="Thorell K."/>
            <person name="Jaen-Luchoro D."/>
            <person name="Gonzales-Siles L."/>
            <person name="Karlsson R."/>
            <person name="Yazdan S."/>
            <person name="Boulund F."/>
            <person name="Johnning A."/>
            <person name="Engstrand L."/>
            <person name="Kristiansson E."/>
            <person name="Moore E."/>
        </authorList>
    </citation>
    <scope>NUCLEOTIDE SEQUENCE [LARGE SCALE GENOMIC DNA]</scope>
    <source>
        <strain evidence="5 6">CCUG 9405</strain>
    </source>
</reference>
<keyword evidence="5" id="KW-0687">Ribonucleoprotein</keyword>
<dbReference type="NCBIfam" id="TIGR03533">
    <property type="entry name" value="L3_gln_methyl"/>
    <property type="match status" value="1"/>
</dbReference>
<dbReference type="EMBL" id="MUYT01000004">
    <property type="protein sequence ID" value="OOS21540.1"/>
    <property type="molecule type" value="Genomic_DNA"/>
</dbReference>
<evidence type="ECO:0000256" key="3">
    <source>
        <dbReference type="ARBA" id="ARBA00022691"/>
    </source>
</evidence>
<dbReference type="STRING" id="90241.B0682_02305"/>
<feature type="domain" description="Methyltransferase small" evidence="4">
    <location>
        <begin position="199"/>
        <end position="304"/>
    </location>
</feature>
<evidence type="ECO:0000256" key="2">
    <source>
        <dbReference type="ARBA" id="ARBA00022679"/>
    </source>
</evidence>
<keyword evidence="5" id="KW-0689">Ribosomal protein</keyword>
<dbReference type="NCBIfam" id="TIGR00536">
    <property type="entry name" value="hemK_fam"/>
    <property type="match status" value="1"/>
</dbReference>
<evidence type="ECO:0000313" key="5">
    <source>
        <dbReference type="EMBL" id="OOS21540.1"/>
    </source>
</evidence>
<dbReference type="OrthoDB" id="9800643at2"/>
<dbReference type="GO" id="GO:0032259">
    <property type="term" value="P:methylation"/>
    <property type="evidence" value="ECO:0007669"/>
    <property type="project" value="UniProtKB-KW"/>
</dbReference>
<sequence>MTMNTHSDTHSLNNLSNNSPNNFNHVNDVCDEQADFGLMGSHLANSLAQASQQLVSIRDFIRFVVTSLKEHDVVVAQGTTDPFVEANTLVMYALSLDCFSDESILDCRLIDVEKHAILTLLEQRIIERKPLSYLINLSYFCDLPFYVDERVLIPRSPIAELIRQQFYPYFETNEFAKTVGTQTSDKATHWHEHGLARKHLPQPDRILDLCTGSGCIAIALASRFVDASVDASDIDKDALEVAAVNVEHHGIEHQVNLIESNLFDKLPANNQYDLIVTNPPYVDAATMADLPPEFLHEPDHALAAGQDGLDLVHQILYHASDYLSNDGLLVCEVGDSAWALRQAYPNIQFDWLSFAHGGHGIFAMDYDELIENREHFAEYVKGE</sequence>
<dbReference type="GO" id="GO:0036009">
    <property type="term" value="F:protein-glutamine N-methyltransferase activity"/>
    <property type="evidence" value="ECO:0007669"/>
    <property type="project" value="InterPro"/>
</dbReference>
<dbReference type="GO" id="GO:0005840">
    <property type="term" value="C:ribosome"/>
    <property type="evidence" value="ECO:0007669"/>
    <property type="project" value="UniProtKB-KW"/>
</dbReference>
<gene>
    <name evidence="5" type="ORF">B0682_02305</name>
</gene>
<dbReference type="CDD" id="cd02440">
    <property type="entry name" value="AdoMet_MTases"/>
    <property type="match status" value="1"/>
</dbReference>
<organism evidence="5 6">
    <name type="scientific">Lwoffella lincolnii</name>
    <dbReference type="NCBI Taxonomy" id="90241"/>
    <lineage>
        <taxon>Bacteria</taxon>
        <taxon>Pseudomonadati</taxon>
        <taxon>Pseudomonadota</taxon>
        <taxon>Gammaproteobacteria</taxon>
        <taxon>Moraxellales</taxon>
        <taxon>Moraxellaceae</taxon>
        <taxon>Lwoffella</taxon>
    </lineage>
</organism>
<dbReference type="PIRSF" id="PIRSF037167">
    <property type="entry name" value="Mtase_YfcB_prd"/>
    <property type="match status" value="1"/>
</dbReference>
<dbReference type="InterPro" id="IPR007848">
    <property type="entry name" value="Small_mtfrase_dom"/>
</dbReference>
<evidence type="ECO:0000259" key="4">
    <source>
        <dbReference type="Pfam" id="PF05175"/>
    </source>
</evidence>
<dbReference type="Proteomes" id="UP000191094">
    <property type="component" value="Unassembled WGS sequence"/>
</dbReference>
<proteinExistence type="predicted"/>
<dbReference type="InterPro" id="IPR029063">
    <property type="entry name" value="SAM-dependent_MTases_sf"/>
</dbReference>
<dbReference type="PANTHER" id="PTHR47806">
    <property type="entry name" value="50S RIBOSOMAL PROTEIN L3 GLUTAMINE METHYLTRANSFERASE"/>
    <property type="match status" value="1"/>
</dbReference>
<dbReference type="GO" id="GO:0005829">
    <property type="term" value="C:cytosol"/>
    <property type="evidence" value="ECO:0007669"/>
    <property type="project" value="TreeGrafter"/>
</dbReference>
<evidence type="ECO:0000313" key="6">
    <source>
        <dbReference type="Proteomes" id="UP000191094"/>
    </source>
</evidence>
<keyword evidence="1 5" id="KW-0489">Methyltransferase</keyword>
<accession>A0A1T0CGS3</accession>
<evidence type="ECO:0000256" key="1">
    <source>
        <dbReference type="ARBA" id="ARBA00022603"/>
    </source>
</evidence>
<dbReference type="PROSITE" id="PS00092">
    <property type="entry name" value="N6_MTASE"/>
    <property type="match status" value="1"/>
</dbReference>
<dbReference type="PANTHER" id="PTHR47806:SF1">
    <property type="entry name" value="RIBOSOMAL PROTEIN UL3 GLUTAMINE METHYLTRANSFERASE"/>
    <property type="match status" value="1"/>
</dbReference>
<dbReference type="InterPro" id="IPR004556">
    <property type="entry name" value="HemK-like"/>
</dbReference>
<keyword evidence="2 5" id="KW-0808">Transferase</keyword>
<dbReference type="GO" id="GO:0003676">
    <property type="term" value="F:nucleic acid binding"/>
    <property type="evidence" value="ECO:0007669"/>
    <property type="project" value="InterPro"/>
</dbReference>
<keyword evidence="6" id="KW-1185">Reference proteome</keyword>
<name>A0A1T0CGS3_9GAMM</name>
<dbReference type="Gene3D" id="3.40.50.150">
    <property type="entry name" value="Vaccinia Virus protein VP39"/>
    <property type="match status" value="1"/>
</dbReference>
<dbReference type="AlphaFoldDB" id="A0A1T0CGS3"/>
<comment type="caution">
    <text evidence="5">The sequence shown here is derived from an EMBL/GenBank/DDBJ whole genome shotgun (WGS) entry which is preliminary data.</text>
</comment>
<dbReference type="InterPro" id="IPR017127">
    <property type="entry name" value="Ribosome_uL3_MTase"/>
</dbReference>
<protein>
    <submittedName>
        <fullName evidence="5">Ribosomal protein L3 N(5)-glutamine methyltransferase</fullName>
    </submittedName>
</protein>
<dbReference type="InterPro" id="IPR002052">
    <property type="entry name" value="DNA_methylase_N6_adenine_CS"/>
</dbReference>
<keyword evidence="3" id="KW-0949">S-adenosyl-L-methionine</keyword>